<organism evidence="2 3">
    <name type="scientific">Ignelater luminosus</name>
    <name type="common">Cucubano</name>
    <name type="synonym">Pyrophorus luminosus</name>
    <dbReference type="NCBI Taxonomy" id="2038154"/>
    <lineage>
        <taxon>Eukaryota</taxon>
        <taxon>Metazoa</taxon>
        <taxon>Ecdysozoa</taxon>
        <taxon>Arthropoda</taxon>
        <taxon>Hexapoda</taxon>
        <taxon>Insecta</taxon>
        <taxon>Pterygota</taxon>
        <taxon>Neoptera</taxon>
        <taxon>Endopterygota</taxon>
        <taxon>Coleoptera</taxon>
        <taxon>Polyphaga</taxon>
        <taxon>Elateriformia</taxon>
        <taxon>Elateroidea</taxon>
        <taxon>Elateridae</taxon>
        <taxon>Agrypninae</taxon>
        <taxon>Pyrophorini</taxon>
        <taxon>Ignelater</taxon>
    </lineage>
</organism>
<name>A0A8K0GJV2_IGNLU</name>
<evidence type="ECO:0000313" key="3">
    <source>
        <dbReference type="Proteomes" id="UP000801492"/>
    </source>
</evidence>
<evidence type="ECO:0000313" key="2">
    <source>
        <dbReference type="EMBL" id="KAF2902056.1"/>
    </source>
</evidence>
<proteinExistence type="predicted"/>
<gene>
    <name evidence="2" type="ORF">ILUMI_04128</name>
</gene>
<keyword evidence="3" id="KW-1185">Reference proteome</keyword>
<accession>A0A8K0GJV2</accession>
<dbReference type="AlphaFoldDB" id="A0A8K0GJV2"/>
<evidence type="ECO:0008006" key="4">
    <source>
        <dbReference type="Google" id="ProtNLM"/>
    </source>
</evidence>
<reference evidence="2" key="1">
    <citation type="submission" date="2019-08" db="EMBL/GenBank/DDBJ databases">
        <title>The genome of the North American firefly Photinus pyralis.</title>
        <authorList>
            <consortium name="Photinus pyralis genome working group"/>
            <person name="Fallon T.R."/>
            <person name="Sander Lower S.E."/>
            <person name="Weng J.-K."/>
        </authorList>
    </citation>
    <scope>NUCLEOTIDE SEQUENCE</scope>
    <source>
        <strain evidence="2">TRF0915ILg1</strain>
        <tissue evidence="2">Whole body</tissue>
    </source>
</reference>
<sequence length="220" mass="25439">MQRHTLKKLFKRRVPKCLVAKKYGIPKATVQFRLRTKFVKTRHGPNTYLTEIKEKLLVKWIKDSHRKGFPRRPEDICSSFETRDLSGDALILPKIYKEFLRNTKNLQAKSINDSEHHENDTISNQKIAGTPSKECNVSYSADEILNMPVVILSENAKTNQTCVESSLNDKRENYLLWQKTPERTGNRQTERLPYVITSTAFKNVCKEKKKAKTKKKTGGS</sequence>
<dbReference type="EMBL" id="VTPC01001406">
    <property type="protein sequence ID" value="KAF2902056.1"/>
    <property type="molecule type" value="Genomic_DNA"/>
</dbReference>
<comment type="caution">
    <text evidence="2">The sequence shown here is derived from an EMBL/GenBank/DDBJ whole genome shotgun (WGS) entry which is preliminary data.</text>
</comment>
<dbReference type="OrthoDB" id="6758591at2759"/>
<evidence type="ECO:0000256" key="1">
    <source>
        <dbReference type="SAM" id="MobiDB-lite"/>
    </source>
</evidence>
<protein>
    <recommendedName>
        <fullName evidence="4">HTH psq-type domain-containing protein</fullName>
    </recommendedName>
</protein>
<dbReference type="Proteomes" id="UP000801492">
    <property type="component" value="Unassembled WGS sequence"/>
</dbReference>
<feature type="region of interest" description="Disordered" evidence="1">
    <location>
        <begin position="110"/>
        <end position="129"/>
    </location>
</feature>